<dbReference type="InterPro" id="IPR022796">
    <property type="entry name" value="Chloroa_b-bind"/>
</dbReference>
<keyword evidence="3" id="KW-1185">Reference proteome</keyword>
<evidence type="ECO:0000313" key="2">
    <source>
        <dbReference type="EMBL" id="QKD84663.1"/>
    </source>
</evidence>
<proteinExistence type="predicted"/>
<keyword evidence="1" id="KW-0812">Transmembrane</keyword>
<name>A0A6M8BPL9_9CYAN</name>
<dbReference type="SUPFAM" id="SSF103511">
    <property type="entry name" value="Chlorophyll a-b binding protein"/>
    <property type="match status" value="1"/>
</dbReference>
<dbReference type="EMBL" id="CP053661">
    <property type="protein sequence ID" value="QKD84663.1"/>
    <property type="molecule type" value="Genomic_DNA"/>
</dbReference>
<evidence type="ECO:0000313" key="3">
    <source>
        <dbReference type="Proteomes" id="UP000505210"/>
    </source>
</evidence>
<dbReference type="Pfam" id="PF00504">
    <property type="entry name" value="Chloroa_b-bind"/>
    <property type="match status" value="1"/>
</dbReference>
<dbReference type="Proteomes" id="UP000505210">
    <property type="component" value="Chromosome"/>
</dbReference>
<dbReference type="AlphaFoldDB" id="A0A6M8BPL9"/>
<keyword evidence="1" id="KW-0472">Membrane</keyword>
<keyword evidence="1" id="KW-1133">Transmembrane helix</keyword>
<sequence length="62" mass="7108">MTTETPKPNPPALDPVPQPEPAFGWTRYAEQINGRFAMIGFVALLLLELFTRQDFFTWIGLR</sequence>
<organism evidence="2 3">
    <name type="scientific">Thermoleptolyngbya sichuanensis A183</name>
    <dbReference type="NCBI Taxonomy" id="2737172"/>
    <lineage>
        <taxon>Bacteria</taxon>
        <taxon>Bacillati</taxon>
        <taxon>Cyanobacteriota</taxon>
        <taxon>Cyanophyceae</taxon>
        <taxon>Oculatellales</taxon>
        <taxon>Oculatellaceae</taxon>
        <taxon>Thermoleptolyngbya</taxon>
        <taxon>Thermoleptolyngbya sichuanensis</taxon>
    </lineage>
</organism>
<accession>A0A6M8BPL9</accession>
<gene>
    <name evidence="2" type="ORF">HPC62_22940</name>
</gene>
<reference evidence="2 3" key="1">
    <citation type="submission" date="2020-05" db="EMBL/GenBank/DDBJ databases">
        <title>Complete genome sequence of of a novel Thermoleptolyngbya strain isolated from hot springs of Ganzi, Sichuan China.</title>
        <authorList>
            <person name="Tang J."/>
            <person name="Daroch M."/>
            <person name="Li L."/>
            <person name="Waleron K."/>
            <person name="Waleron M."/>
            <person name="Waleron M."/>
        </authorList>
    </citation>
    <scope>NUCLEOTIDE SEQUENCE [LARGE SCALE GENOMIC DNA]</scope>
    <source>
        <strain evidence="2 3">PKUAC-SCTA183</strain>
    </source>
</reference>
<dbReference type="RefSeq" id="WP_068508548.1">
    <property type="nucleotide sequence ID" value="NZ_CP053661.1"/>
</dbReference>
<feature type="transmembrane region" description="Helical" evidence="1">
    <location>
        <begin position="32"/>
        <end position="50"/>
    </location>
</feature>
<dbReference type="KEGG" id="theu:HPC62_22940"/>
<dbReference type="Gene3D" id="1.10.3460.10">
    <property type="entry name" value="Chlorophyll a/b binding protein domain"/>
    <property type="match status" value="1"/>
</dbReference>
<protein>
    <submittedName>
        <fullName evidence="2">High light inducible protein</fullName>
    </submittedName>
</protein>
<evidence type="ECO:0000256" key="1">
    <source>
        <dbReference type="SAM" id="Phobius"/>
    </source>
</evidence>